<dbReference type="InParanoid" id="A0A136IPV0"/>
<sequence length="664" mass="75695">MAPSTRTYTYRPLSSPTSIRILILEPALRDSQPLKVSLHECPIFDPAYEALSYTWGARTGTVPISCEGQTILVTPNCASALVHLRNRFKPRQLWIDAICIDQGSVGEKNQQVPLMGEIYSLATRTVIWLGAGGPGDARTLSRARTVGKLVYFRTMPGYSALSDTEKAWARKLLSQEEIQRIGRICQSDWFQRIWTVQEYLLAEDAVFMVGRSECPTSQLYTYFIIGEALLTSDSRERRLFRMRSVIMEDVREVRYAIANFELDSDDASGDDNDDDAWKRQTKKKKKKIKPPTPGWLTSRVGSGDRPPGGGLYHQLSHMLLMACLSEATDARDKVYGMGAFLVQLHEDMEVPAVDYTKSVVETYEDFARCMMRSAESLWLLAHITAPSRDEGWPSWVPDLRDACGVAHPRNWCSGLVRSPELSECEPIEADAPRGRLRVKGRRMTSVSRLFAQMPRLPIEQSEETRVEHDSLRFKCLYDWERAAAKLDRARRRVTPSHDGGETPVAGVTNTDVVRRLTSFLFYLDKYKVDATRSDMEAQDRSERQKEQEEQQELLKLRNLLKDTFSSHDLGRGERRHDDLYDGSTMFRTDCGLLGLCRGDVWPGDKIYQVAGVAFPVILRRIGPRRDKEYSLVGIASIDRWSQPDTSRLWYQDITDMEMDIFTIL</sequence>
<dbReference type="EMBL" id="KQ964265">
    <property type="protein sequence ID" value="KXJ86962.1"/>
    <property type="molecule type" value="Genomic_DNA"/>
</dbReference>
<dbReference type="PANTHER" id="PTHR24148">
    <property type="entry name" value="ANKYRIN REPEAT DOMAIN-CONTAINING PROTEIN 39 HOMOLOG-RELATED"/>
    <property type="match status" value="1"/>
</dbReference>
<protein>
    <submittedName>
        <fullName evidence="3">Heterokaryon incompatibility protein-domain-containing protein</fullName>
    </submittedName>
</protein>
<reference evidence="4" key="1">
    <citation type="submission" date="2016-02" db="EMBL/GenBank/DDBJ databases">
        <title>Draft genome sequence of Microdochium bolleyi, a fungal endophyte of beachgrass.</title>
        <authorList>
            <consortium name="DOE Joint Genome Institute"/>
            <person name="David A.S."/>
            <person name="May G."/>
            <person name="Haridas S."/>
            <person name="Lim J."/>
            <person name="Wang M."/>
            <person name="Labutti K."/>
            <person name="Lipzen A."/>
            <person name="Barry K."/>
            <person name="Grigoriev I.V."/>
        </authorList>
    </citation>
    <scope>NUCLEOTIDE SEQUENCE [LARGE SCALE GENOMIC DNA]</scope>
    <source>
        <strain evidence="4">J235TASD1</strain>
    </source>
</reference>
<feature type="compositionally biased region" description="Basic residues" evidence="1">
    <location>
        <begin position="279"/>
        <end position="289"/>
    </location>
</feature>
<dbReference type="PANTHER" id="PTHR24148:SF64">
    <property type="entry name" value="HETEROKARYON INCOMPATIBILITY DOMAIN-CONTAINING PROTEIN"/>
    <property type="match status" value="1"/>
</dbReference>
<keyword evidence="4" id="KW-1185">Reference proteome</keyword>
<evidence type="ECO:0000259" key="2">
    <source>
        <dbReference type="Pfam" id="PF06985"/>
    </source>
</evidence>
<evidence type="ECO:0000313" key="3">
    <source>
        <dbReference type="EMBL" id="KXJ86962.1"/>
    </source>
</evidence>
<evidence type="ECO:0000313" key="4">
    <source>
        <dbReference type="Proteomes" id="UP000070501"/>
    </source>
</evidence>
<proteinExistence type="predicted"/>
<name>A0A136IPV0_9PEZI</name>
<dbReference type="AlphaFoldDB" id="A0A136IPV0"/>
<dbReference type="Proteomes" id="UP000070501">
    <property type="component" value="Unassembled WGS sequence"/>
</dbReference>
<dbReference type="Pfam" id="PF06985">
    <property type="entry name" value="HET"/>
    <property type="match status" value="1"/>
</dbReference>
<gene>
    <name evidence="3" type="ORF">Micbo1qcDRAFT_208738</name>
</gene>
<dbReference type="OrthoDB" id="4778489at2759"/>
<feature type="region of interest" description="Disordered" evidence="1">
    <location>
        <begin position="267"/>
        <end position="306"/>
    </location>
</feature>
<dbReference type="InterPro" id="IPR052895">
    <property type="entry name" value="HetReg/Transcr_Mod"/>
</dbReference>
<organism evidence="3 4">
    <name type="scientific">Microdochium bolleyi</name>
    <dbReference type="NCBI Taxonomy" id="196109"/>
    <lineage>
        <taxon>Eukaryota</taxon>
        <taxon>Fungi</taxon>
        <taxon>Dikarya</taxon>
        <taxon>Ascomycota</taxon>
        <taxon>Pezizomycotina</taxon>
        <taxon>Sordariomycetes</taxon>
        <taxon>Xylariomycetidae</taxon>
        <taxon>Xylariales</taxon>
        <taxon>Microdochiaceae</taxon>
        <taxon>Microdochium</taxon>
    </lineage>
</organism>
<accession>A0A136IPV0</accession>
<evidence type="ECO:0000256" key="1">
    <source>
        <dbReference type="SAM" id="MobiDB-lite"/>
    </source>
</evidence>
<feature type="domain" description="Heterokaryon incompatibility" evidence="2">
    <location>
        <begin position="48"/>
        <end position="198"/>
    </location>
</feature>
<dbReference type="InterPro" id="IPR010730">
    <property type="entry name" value="HET"/>
</dbReference>